<keyword evidence="4" id="KW-1185">Reference proteome</keyword>
<evidence type="ECO:0000313" key="3">
    <source>
        <dbReference type="EMBL" id="KAF2234424.1"/>
    </source>
</evidence>
<sequence length="327" mass="35872">MHSLSSFSITLLLLASSVSSSPVQRRAKYWSGFKGVQKWFSFGDSYTQTGFVPTGAQPSPSNPFGNPAYPGYTSSNGPNWLDFVTTTYNESFIDVYNLAYGGATVDASLVAPYESTVLSFIDQVNQEYLPIYTGSNNTVGWTSSNSIFSFFFGINDIGNSYYNQNATLYDVIISEYAGLVEKIYQTGGRNFLFLNVPPVDLSPGTAITYGSSASQQENTWISYFNNKISGLASNFTANHSDATTFVFDIHNVFENIIKNPKTYTQSSGILNTTNYCTAYENGTPTEDYLDPSCGIPVQEYFWLNTLHPVFPVHNASGAQLANQLAAS</sequence>
<dbReference type="Pfam" id="PF00657">
    <property type="entry name" value="Lipase_GDSL"/>
    <property type="match status" value="1"/>
</dbReference>
<dbReference type="SUPFAM" id="SSF52266">
    <property type="entry name" value="SGNH hydrolase"/>
    <property type="match status" value="1"/>
</dbReference>
<dbReference type="PANTHER" id="PTHR45648:SF85">
    <property type="entry name" value="A, PUTATIVE (AFU_ORTHOLOGUE AFUA_2G10760)-RELATED"/>
    <property type="match status" value="1"/>
</dbReference>
<evidence type="ECO:0000313" key="4">
    <source>
        <dbReference type="Proteomes" id="UP000800092"/>
    </source>
</evidence>
<reference evidence="3" key="1">
    <citation type="journal article" date="2020" name="Stud. Mycol.">
        <title>101 Dothideomycetes genomes: a test case for predicting lifestyles and emergence of pathogens.</title>
        <authorList>
            <person name="Haridas S."/>
            <person name="Albert R."/>
            <person name="Binder M."/>
            <person name="Bloem J."/>
            <person name="Labutti K."/>
            <person name="Salamov A."/>
            <person name="Andreopoulos B."/>
            <person name="Baker S."/>
            <person name="Barry K."/>
            <person name="Bills G."/>
            <person name="Bluhm B."/>
            <person name="Cannon C."/>
            <person name="Castanera R."/>
            <person name="Culley D."/>
            <person name="Daum C."/>
            <person name="Ezra D."/>
            <person name="Gonzalez J."/>
            <person name="Henrissat B."/>
            <person name="Kuo A."/>
            <person name="Liang C."/>
            <person name="Lipzen A."/>
            <person name="Lutzoni F."/>
            <person name="Magnuson J."/>
            <person name="Mondo S."/>
            <person name="Nolan M."/>
            <person name="Ohm R."/>
            <person name="Pangilinan J."/>
            <person name="Park H.-J."/>
            <person name="Ramirez L."/>
            <person name="Alfaro M."/>
            <person name="Sun H."/>
            <person name="Tritt A."/>
            <person name="Yoshinaga Y."/>
            <person name="Zwiers L.-H."/>
            <person name="Turgeon B."/>
            <person name="Goodwin S."/>
            <person name="Spatafora J."/>
            <person name="Crous P."/>
            <person name="Grigoriev I."/>
        </authorList>
    </citation>
    <scope>NUCLEOTIDE SEQUENCE</scope>
    <source>
        <strain evidence="3">Tuck. ex Michener</strain>
    </source>
</reference>
<dbReference type="InterPro" id="IPR036514">
    <property type="entry name" value="SGNH_hydro_sf"/>
</dbReference>
<feature type="signal peptide" evidence="2">
    <location>
        <begin position="1"/>
        <end position="20"/>
    </location>
</feature>
<proteinExistence type="predicted"/>
<name>A0A6A6H8G6_VIRVR</name>
<feature type="chain" id="PRO_5025465006" evidence="2">
    <location>
        <begin position="21"/>
        <end position="327"/>
    </location>
</feature>
<dbReference type="Gene3D" id="3.40.50.1110">
    <property type="entry name" value="SGNH hydrolase"/>
    <property type="match status" value="1"/>
</dbReference>
<accession>A0A6A6H8G6</accession>
<protein>
    <submittedName>
        <fullName evidence="3">Carbohydrate esterase family 16 protein</fullName>
    </submittedName>
</protein>
<dbReference type="InterPro" id="IPR001087">
    <property type="entry name" value="GDSL"/>
</dbReference>
<keyword evidence="2" id="KW-0732">Signal</keyword>
<dbReference type="Proteomes" id="UP000800092">
    <property type="component" value="Unassembled WGS sequence"/>
</dbReference>
<evidence type="ECO:0000256" key="1">
    <source>
        <dbReference type="ARBA" id="ARBA00022801"/>
    </source>
</evidence>
<dbReference type="GO" id="GO:0016788">
    <property type="term" value="F:hydrolase activity, acting on ester bonds"/>
    <property type="evidence" value="ECO:0007669"/>
    <property type="project" value="InterPro"/>
</dbReference>
<gene>
    <name evidence="3" type="ORF">EV356DRAFT_515076</name>
</gene>
<dbReference type="OrthoDB" id="1600564at2759"/>
<dbReference type="EMBL" id="ML991798">
    <property type="protein sequence ID" value="KAF2234424.1"/>
    <property type="molecule type" value="Genomic_DNA"/>
</dbReference>
<dbReference type="PANTHER" id="PTHR45648">
    <property type="entry name" value="GDSL LIPASE/ACYLHYDROLASE FAMILY PROTEIN (AFU_ORTHOLOGUE AFUA_4G14700)"/>
    <property type="match status" value="1"/>
</dbReference>
<dbReference type="InterPro" id="IPR051058">
    <property type="entry name" value="GDSL_Est/Lipase"/>
</dbReference>
<dbReference type="AlphaFoldDB" id="A0A6A6H8G6"/>
<evidence type="ECO:0000256" key="2">
    <source>
        <dbReference type="SAM" id="SignalP"/>
    </source>
</evidence>
<organism evidence="3 4">
    <name type="scientific">Viridothelium virens</name>
    <name type="common">Speckled blister lichen</name>
    <name type="synonym">Trypethelium virens</name>
    <dbReference type="NCBI Taxonomy" id="1048519"/>
    <lineage>
        <taxon>Eukaryota</taxon>
        <taxon>Fungi</taxon>
        <taxon>Dikarya</taxon>
        <taxon>Ascomycota</taxon>
        <taxon>Pezizomycotina</taxon>
        <taxon>Dothideomycetes</taxon>
        <taxon>Dothideomycetes incertae sedis</taxon>
        <taxon>Trypetheliales</taxon>
        <taxon>Trypetheliaceae</taxon>
        <taxon>Viridothelium</taxon>
    </lineage>
</organism>
<dbReference type="CDD" id="cd01846">
    <property type="entry name" value="fatty_acyltransferase_like"/>
    <property type="match status" value="1"/>
</dbReference>
<keyword evidence="1" id="KW-0378">Hydrolase</keyword>